<dbReference type="EMBL" id="JAQMTU010000078">
    <property type="protein sequence ID" value="MDB9487590.1"/>
    <property type="molecule type" value="Genomic_DNA"/>
</dbReference>
<dbReference type="RefSeq" id="WP_271805746.1">
    <property type="nucleotide sequence ID" value="NZ_JAQMTU010000078.1"/>
</dbReference>
<proteinExistence type="predicted"/>
<dbReference type="InterPro" id="IPR025332">
    <property type="entry name" value="DUF4238"/>
</dbReference>
<protein>
    <submittedName>
        <fullName evidence="1">DUF4238 domain-containing protein</fullName>
    </submittedName>
</protein>
<evidence type="ECO:0000313" key="1">
    <source>
        <dbReference type="EMBL" id="MDB9487590.1"/>
    </source>
</evidence>
<gene>
    <name evidence="1" type="ORF">PN492_13710</name>
</gene>
<comment type="caution">
    <text evidence="1">The sequence shown here is derived from an EMBL/GenBank/DDBJ whole genome shotgun (WGS) entry which is preliminary data.</text>
</comment>
<dbReference type="Proteomes" id="UP001212123">
    <property type="component" value="Unassembled WGS sequence"/>
</dbReference>
<sequence length="348" mass="41015">MEKPRKNQHYVPQSYLENFSLNPNKNQKQIFVFDKFTQTKFPNNIKNIPLERYFYDFPENLVLPGEDPQKVENFFSELEGRQEKLLKHIQKKIDWIFSLRKKSTAYSKKVLNQSQKIDLSYVVAFQLFRTREFRNFLLEMREVNKPFFDKLIKQEINEIITQFAAEYSITLNEESASEIKSILFERTDDKLSFMYKEGLSAIHSNFMFSSYEQASQIIRKHIYLIGINDTDKPLFTSDHPVVQYPHLGLNGINSPGIEIAFPINNKAILIMKEKSHFYKFAKLDGNLFPLTLNDVNFYNQLQVYGSNRFVFCSENQFDLVEEICRNNPDVCSSNKTRIQLKEIPADDL</sequence>
<evidence type="ECO:0000313" key="2">
    <source>
        <dbReference type="Proteomes" id="UP001212123"/>
    </source>
</evidence>
<organism evidence="1 2">
    <name type="scientific">Dolichospermum circinale CS-537/01</name>
    <dbReference type="NCBI Taxonomy" id="3021739"/>
    <lineage>
        <taxon>Bacteria</taxon>
        <taxon>Bacillati</taxon>
        <taxon>Cyanobacteriota</taxon>
        <taxon>Cyanophyceae</taxon>
        <taxon>Nostocales</taxon>
        <taxon>Aphanizomenonaceae</taxon>
        <taxon>Dolichospermum</taxon>
        <taxon>Dolichospermum circinale</taxon>
    </lineage>
</organism>
<accession>A0ABT5A7R7</accession>
<keyword evidence="2" id="KW-1185">Reference proteome</keyword>
<name>A0ABT5A7R7_9CYAN</name>
<dbReference type="Pfam" id="PF14022">
    <property type="entry name" value="DUF4238"/>
    <property type="match status" value="1"/>
</dbReference>
<reference evidence="1 2" key="1">
    <citation type="submission" date="2023-01" db="EMBL/GenBank/DDBJ databases">
        <title>Genomes from the Australian National Cyanobacteria Reference Collection.</title>
        <authorList>
            <person name="Willis A."/>
            <person name="Lee E.M.F."/>
        </authorList>
    </citation>
    <scope>NUCLEOTIDE SEQUENCE [LARGE SCALE GENOMIC DNA]</scope>
    <source>
        <strain evidence="1 2">CS-537/01</strain>
    </source>
</reference>